<keyword evidence="3" id="KW-0378">Hydrolase</keyword>
<dbReference type="SUPFAM" id="SSF102712">
    <property type="entry name" value="JAB1/MPN domain"/>
    <property type="match status" value="1"/>
</dbReference>
<dbReference type="Pfam" id="PF04002">
    <property type="entry name" value="RadC"/>
    <property type="match status" value="1"/>
</dbReference>
<evidence type="ECO:0000259" key="6">
    <source>
        <dbReference type="PROSITE" id="PS50249"/>
    </source>
</evidence>
<dbReference type="EMBL" id="CP042831">
    <property type="protein sequence ID" value="QEE49121.1"/>
    <property type="molecule type" value="Genomic_DNA"/>
</dbReference>
<dbReference type="PANTHER" id="PTHR30471">
    <property type="entry name" value="DNA REPAIR PROTEIN RADC"/>
    <property type="match status" value="1"/>
</dbReference>
<dbReference type="PANTHER" id="PTHR30471:SF3">
    <property type="entry name" value="UPF0758 PROTEIN YEES-RELATED"/>
    <property type="match status" value="1"/>
</dbReference>
<dbReference type="AlphaFoldDB" id="A0A5B9FSM1"/>
<reference evidence="7 8" key="1">
    <citation type="submission" date="2019-08" db="EMBL/GenBank/DDBJ databases">
        <title>Flavobacterium alkalisoli sp. nov., isolated from rhizosphere soil of Suaeda salsa.</title>
        <authorList>
            <person name="Sun J.-Q."/>
            <person name="Xu L."/>
        </authorList>
    </citation>
    <scope>NUCLEOTIDE SEQUENCE [LARGE SCALE GENOMIC DNA]</scope>
    <source>
        <strain evidence="7 8">XS-5</strain>
    </source>
</reference>
<dbReference type="OrthoDB" id="9804482at2"/>
<dbReference type="KEGG" id="fak:FUA48_05855"/>
<dbReference type="PROSITE" id="PS01302">
    <property type="entry name" value="UPF0758"/>
    <property type="match status" value="1"/>
</dbReference>
<dbReference type="InterPro" id="IPR025657">
    <property type="entry name" value="RadC_JAB"/>
</dbReference>
<evidence type="ECO:0000256" key="5">
    <source>
        <dbReference type="ARBA" id="ARBA00023049"/>
    </source>
</evidence>
<evidence type="ECO:0000256" key="3">
    <source>
        <dbReference type="ARBA" id="ARBA00022801"/>
    </source>
</evidence>
<dbReference type="InterPro" id="IPR001405">
    <property type="entry name" value="UPF0758"/>
</dbReference>
<name>A0A5B9FSM1_9FLAO</name>
<dbReference type="GO" id="GO:0006508">
    <property type="term" value="P:proteolysis"/>
    <property type="evidence" value="ECO:0007669"/>
    <property type="project" value="UniProtKB-KW"/>
</dbReference>
<proteinExistence type="predicted"/>
<dbReference type="CDD" id="cd08071">
    <property type="entry name" value="MPN_DUF2466"/>
    <property type="match status" value="1"/>
</dbReference>
<gene>
    <name evidence="7" type="ORF">FUA48_05855</name>
</gene>
<dbReference type="Proteomes" id="UP000321222">
    <property type="component" value="Chromosome"/>
</dbReference>
<keyword evidence="4" id="KW-0862">Zinc</keyword>
<dbReference type="GO" id="GO:0008237">
    <property type="term" value="F:metallopeptidase activity"/>
    <property type="evidence" value="ECO:0007669"/>
    <property type="project" value="UniProtKB-KW"/>
</dbReference>
<keyword evidence="1" id="KW-0645">Protease</keyword>
<evidence type="ECO:0000256" key="4">
    <source>
        <dbReference type="ARBA" id="ARBA00022833"/>
    </source>
</evidence>
<protein>
    <submittedName>
        <fullName evidence="7">DNA repair protein</fullName>
    </submittedName>
</protein>
<dbReference type="InterPro" id="IPR020891">
    <property type="entry name" value="UPF0758_CS"/>
</dbReference>
<accession>A0A5B9FSM1</accession>
<organism evidence="7 8">
    <name type="scientific">Flavobacterium alkalisoli</name>
    <dbReference type="NCBI Taxonomy" id="2602769"/>
    <lineage>
        <taxon>Bacteria</taxon>
        <taxon>Pseudomonadati</taxon>
        <taxon>Bacteroidota</taxon>
        <taxon>Flavobacteriia</taxon>
        <taxon>Flavobacteriales</taxon>
        <taxon>Flavobacteriaceae</taxon>
        <taxon>Flavobacterium</taxon>
    </lineage>
</organism>
<keyword evidence="5" id="KW-0482">Metalloprotease</keyword>
<sequence length="144" mass="15965">MKVAEIKVSYSSKNMEKIKITSSQSVYNLVLSNWDLNIIEFQEEVKVVLLNRANIVLGIYEMSKGGISGTVVDLRIILAVALKCSASGIVLIHNHPSGNLEPSDVDKQLTTKLKEACKLLDLVLLDHLIISKEGYYSFSDNDIL</sequence>
<dbReference type="InterPro" id="IPR037518">
    <property type="entry name" value="MPN"/>
</dbReference>
<evidence type="ECO:0000313" key="8">
    <source>
        <dbReference type="Proteomes" id="UP000321222"/>
    </source>
</evidence>
<keyword evidence="8" id="KW-1185">Reference proteome</keyword>
<feature type="domain" description="MPN" evidence="6">
    <location>
        <begin position="19"/>
        <end position="144"/>
    </location>
</feature>
<evidence type="ECO:0000256" key="1">
    <source>
        <dbReference type="ARBA" id="ARBA00022670"/>
    </source>
</evidence>
<evidence type="ECO:0000256" key="2">
    <source>
        <dbReference type="ARBA" id="ARBA00022723"/>
    </source>
</evidence>
<dbReference type="RefSeq" id="WP_147582676.1">
    <property type="nucleotide sequence ID" value="NZ_CP042831.1"/>
</dbReference>
<evidence type="ECO:0000313" key="7">
    <source>
        <dbReference type="EMBL" id="QEE49121.1"/>
    </source>
</evidence>
<dbReference type="Gene3D" id="3.40.140.10">
    <property type="entry name" value="Cytidine Deaminase, domain 2"/>
    <property type="match status" value="1"/>
</dbReference>
<keyword evidence="2" id="KW-0479">Metal-binding</keyword>
<dbReference type="GO" id="GO:0046872">
    <property type="term" value="F:metal ion binding"/>
    <property type="evidence" value="ECO:0007669"/>
    <property type="project" value="UniProtKB-KW"/>
</dbReference>
<dbReference type="PROSITE" id="PS50249">
    <property type="entry name" value="MPN"/>
    <property type="match status" value="1"/>
</dbReference>